<organism evidence="4">
    <name type="scientific">Halalkalibacterium halodurans</name>
    <name type="common">Bacillus halodurans</name>
    <dbReference type="NCBI Taxonomy" id="86665"/>
    <lineage>
        <taxon>Bacteria</taxon>
        <taxon>Bacillati</taxon>
        <taxon>Bacillota</taxon>
        <taxon>Bacilli</taxon>
        <taxon>Bacillales</taxon>
        <taxon>Bacillaceae</taxon>
        <taxon>Halalkalibacterium (ex Joshi et al. 2022)</taxon>
    </lineage>
</organism>
<dbReference type="PANTHER" id="PTHR43673:SF3">
    <property type="entry name" value="NAD(P)H NITROREDUCTASE YODC-RELATED"/>
    <property type="match status" value="1"/>
</dbReference>
<evidence type="ECO:0000256" key="2">
    <source>
        <dbReference type="ARBA" id="ARBA00023002"/>
    </source>
</evidence>
<comment type="similarity">
    <text evidence="1">Belongs to the nitroreductase family.</text>
</comment>
<dbReference type="GeneID" id="87597776"/>
<evidence type="ECO:0000259" key="3">
    <source>
        <dbReference type="Pfam" id="PF00881"/>
    </source>
</evidence>
<dbReference type="RefSeq" id="WP_053431045.1">
    <property type="nucleotide sequence ID" value="NZ_CP040441.1"/>
</dbReference>
<name>A0A0M0KJH3_ALKHA</name>
<comment type="caution">
    <text evidence="4">The sequence shown here is derived from an EMBL/GenBank/DDBJ whole genome shotgun (WGS) entry which is preliminary data.</text>
</comment>
<dbReference type="PANTHER" id="PTHR43673">
    <property type="entry name" value="NAD(P)H NITROREDUCTASE YDGI-RELATED"/>
    <property type="match status" value="1"/>
</dbReference>
<reference evidence="4" key="1">
    <citation type="submission" date="2015-08" db="EMBL/GenBank/DDBJ databases">
        <title>Complete DNA Sequence of Pseudomonas syringae pv. actinidiae, the Causal Agent of Kiwifruit Canker Disease.</title>
        <authorList>
            <person name="Rikkerink E.H.A."/>
            <person name="Fineran P.C."/>
        </authorList>
    </citation>
    <scope>NUCLEOTIDE SEQUENCE</scope>
    <source>
        <strain evidence="4">DSM 13666</strain>
    </source>
</reference>
<feature type="domain" description="Nitroreductase" evidence="3">
    <location>
        <begin position="16"/>
        <end position="191"/>
    </location>
</feature>
<dbReference type="Gene3D" id="3.40.109.10">
    <property type="entry name" value="NADH Oxidase"/>
    <property type="match status" value="1"/>
</dbReference>
<gene>
    <name evidence="4" type="ORF">AMD02_08695</name>
</gene>
<dbReference type="SUPFAM" id="SSF55469">
    <property type="entry name" value="FMN-dependent nitroreductase-like"/>
    <property type="match status" value="1"/>
</dbReference>
<protein>
    <submittedName>
        <fullName evidence="4">NAD(P)H nitroreductase</fullName>
    </submittedName>
</protein>
<evidence type="ECO:0000256" key="1">
    <source>
        <dbReference type="ARBA" id="ARBA00007118"/>
    </source>
</evidence>
<sequence length="213" mass="23451">MPQLTTNHDAKLFQTIEERHSVKQYEKGFKISEKEKEQILTAAALAPSSWNLQHWKFLVIEDEKKKEQLLPIAYNQSQVVDSSFTVAVLGDLEANKNAEAVYQTAVDNGFMTEEVKNTLVGQINGAYGRGGTFARDAAFLNASLAAMNLMLAARGLGYDTCPMGGFNGAEFVKAFNVPERYVPVMLITVGKAAKPAHPSSRFSLEEVVVKNSF</sequence>
<dbReference type="PATRIC" id="fig|136160.3.peg.2078"/>
<dbReference type="GO" id="GO:0016491">
    <property type="term" value="F:oxidoreductase activity"/>
    <property type="evidence" value="ECO:0007669"/>
    <property type="project" value="UniProtKB-KW"/>
</dbReference>
<dbReference type="CDD" id="cd02137">
    <property type="entry name" value="MhqN-like"/>
    <property type="match status" value="1"/>
</dbReference>
<dbReference type="Pfam" id="PF00881">
    <property type="entry name" value="Nitroreductase"/>
    <property type="match status" value="1"/>
</dbReference>
<accession>A0A4Y7X191</accession>
<dbReference type="AlphaFoldDB" id="A0A0M0KJH3"/>
<dbReference type="InterPro" id="IPR029479">
    <property type="entry name" value="Nitroreductase"/>
</dbReference>
<accession>A0A0M0KJH3</accession>
<evidence type="ECO:0000313" key="4">
    <source>
        <dbReference type="EMBL" id="KOO38934.1"/>
    </source>
</evidence>
<dbReference type="EMBL" id="LILD01000001">
    <property type="protein sequence ID" value="KOO38934.1"/>
    <property type="molecule type" value="Genomic_DNA"/>
</dbReference>
<dbReference type="InterPro" id="IPR000415">
    <property type="entry name" value="Nitroreductase-like"/>
</dbReference>
<keyword evidence="2" id="KW-0560">Oxidoreductase</keyword>
<proteinExistence type="inferred from homology"/>